<evidence type="ECO:0008006" key="3">
    <source>
        <dbReference type="Google" id="ProtNLM"/>
    </source>
</evidence>
<evidence type="ECO:0000313" key="2">
    <source>
        <dbReference type="Proteomes" id="UP001500013"/>
    </source>
</evidence>
<protein>
    <recommendedName>
        <fullName evidence="3">Prophage protein DUF1660</fullName>
    </recommendedName>
</protein>
<keyword evidence="2" id="KW-1185">Reference proteome</keyword>
<proteinExistence type="predicted"/>
<evidence type="ECO:0000313" key="1">
    <source>
        <dbReference type="EMBL" id="GAA1986516.1"/>
    </source>
</evidence>
<name>A0ABP5DXR4_9MICO</name>
<gene>
    <name evidence="1" type="ORF">GCM10009817_30090</name>
</gene>
<reference evidence="2" key="1">
    <citation type="journal article" date="2019" name="Int. J. Syst. Evol. Microbiol.">
        <title>The Global Catalogue of Microorganisms (GCM) 10K type strain sequencing project: providing services to taxonomists for standard genome sequencing and annotation.</title>
        <authorList>
            <consortium name="The Broad Institute Genomics Platform"/>
            <consortium name="The Broad Institute Genome Sequencing Center for Infectious Disease"/>
            <person name="Wu L."/>
            <person name="Ma J."/>
        </authorList>
    </citation>
    <scope>NUCLEOTIDE SEQUENCE [LARGE SCALE GENOMIC DNA]</scope>
    <source>
        <strain evidence="2">JCM 15628</strain>
    </source>
</reference>
<sequence>MRLRNFPCWIMGHMFRTKPGDKDMLVCQRCGAQELRWTKQMRDKADNPWS</sequence>
<comment type="caution">
    <text evidence="1">The sequence shown here is derived from an EMBL/GenBank/DDBJ whole genome shotgun (WGS) entry which is preliminary data.</text>
</comment>
<accession>A0ABP5DXR4</accession>
<dbReference type="RefSeq" id="WP_344064172.1">
    <property type="nucleotide sequence ID" value="NZ_BAAAPU010000008.1"/>
</dbReference>
<organism evidence="1 2">
    <name type="scientific">Terrabacter lapilli</name>
    <dbReference type="NCBI Taxonomy" id="436231"/>
    <lineage>
        <taxon>Bacteria</taxon>
        <taxon>Bacillati</taxon>
        <taxon>Actinomycetota</taxon>
        <taxon>Actinomycetes</taxon>
        <taxon>Micrococcales</taxon>
        <taxon>Intrasporangiaceae</taxon>
        <taxon>Terrabacter</taxon>
    </lineage>
</organism>
<dbReference type="EMBL" id="BAAAPU010000008">
    <property type="protein sequence ID" value="GAA1986516.1"/>
    <property type="molecule type" value="Genomic_DNA"/>
</dbReference>
<dbReference type="Proteomes" id="UP001500013">
    <property type="component" value="Unassembled WGS sequence"/>
</dbReference>